<protein>
    <recommendedName>
        <fullName evidence="3">Arrestin-like N-terminal domain-containing protein</fullName>
    </recommendedName>
</protein>
<keyword evidence="2" id="KW-1185">Reference proteome</keyword>
<evidence type="ECO:0000313" key="2">
    <source>
        <dbReference type="Proteomes" id="UP001610563"/>
    </source>
</evidence>
<name>A0ABR4G484_9EURO</name>
<evidence type="ECO:0008006" key="3">
    <source>
        <dbReference type="Google" id="ProtNLM"/>
    </source>
</evidence>
<dbReference type="EMBL" id="JBFTWV010000053">
    <property type="protein sequence ID" value="KAL2793806.1"/>
    <property type="molecule type" value="Genomic_DNA"/>
</dbReference>
<comment type="caution">
    <text evidence="1">The sequence shown here is derived from an EMBL/GenBank/DDBJ whole genome shotgun (WGS) entry which is preliminary data.</text>
</comment>
<sequence length="394" mass="44164">MTSKQPPNKPLAPLRIVVRGDGPWFSGDFLQGHVELPTDYSIETTDIRLEGALRSWMFQGDPDVDDPHEETVEQQLLTMSFAGCGDEVADGACPCSSRAPFYFQIPYLLSSPFQSPCPRFLQLPPSMNEGREFFHASKKTQYMQPLIIYTIKARVVYHRKGDTCLSTATSEQSVHLLPRSGYHPPCALEDFPEDFRASVTRTIKRSAWPRPLGVMEISTVEPDPIFLQAPSTAMVASCCQISVAFTPAKPDIQGRYANLLKFHVQTDLRTKTYLSTRPMESVPDRQAISCSRGICLRSEMLRLQEMDLQMKGWTVASHRTSDKGPLLPGTSHLASSLDIPVTIPGHLTPEFVHHYAARLYALVVRVTLPDFSHKPFELEIPLQVVYTQRSVDSV</sequence>
<reference evidence="1 2" key="1">
    <citation type="submission" date="2024-07" db="EMBL/GenBank/DDBJ databases">
        <title>Section-level genome sequencing and comparative genomics of Aspergillus sections Usti and Cavernicolus.</title>
        <authorList>
            <consortium name="Lawrence Berkeley National Laboratory"/>
            <person name="Nybo J.L."/>
            <person name="Vesth T.C."/>
            <person name="Theobald S."/>
            <person name="Frisvad J.C."/>
            <person name="Larsen T.O."/>
            <person name="Kjaerboelling I."/>
            <person name="Rothschild-Mancinelli K."/>
            <person name="Lyhne E.K."/>
            <person name="Kogle M.E."/>
            <person name="Barry K."/>
            <person name="Clum A."/>
            <person name="Na H."/>
            <person name="Ledsgaard L."/>
            <person name="Lin J."/>
            <person name="Lipzen A."/>
            <person name="Kuo A."/>
            <person name="Riley R."/>
            <person name="Mondo S."/>
            <person name="Labutti K."/>
            <person name="Haridas S."/>
            <person name="Pangalinan J."/>
            <person name="Salamov A.A."/>
            <person name="Simmons B.A."/>
            <person name="Magnuson J.K."/>
            <person name="Chen J."/>
            <person name="Drula E."/>
            <person name="Henrissat B."/>
            <person name="Wiebenga A."/>
            <person name="Lubbers R.J."/>
            <person name="Gomes A.C."/>
            <person name="Makela M.R."/>
            <person name="Stajich J."/>
            <person name="Grigoriev I.V."/>
            <person name="Mortensen U.H."/>
            <person name="De Vries R.P."/>
            <person name="Baker S.E."/>
            <person name="Andersen M.R."/>
        </authorList>
    </citation>
    <scope>NUCLEOTIDE SEQUENCE [LARGE SCALE GENOMIC DNA]</scope>
    <source>
        <strain evidence="1 2">CBS 209.92</strain>
    </source>
</reference>
<evidence type="ECO:0000313" key="1">
    <source>
        <dbReference type="EMBL" id="KAL2793806.1"/>
    </source>
</evidence>
<proteinExistence type="predicted"/>
<organism evidence="1 2">
    <name type="scientific">Aspergillus keveii</name>
    <dbReference type="NCBI Taxonomy" id="714993"/>
    <lineage>
        <taxon>Eukaryota</taxon>
        <taxon>Fungi</taxon>
        <taxon>Dikarya</taxon>
        <taxon>Ascomycota</taxon>
        <taxon>Pezizomycotina</taxon>
        <taxon>Eurotiomycetes</taxon>
        <taxon>Eurotiomycetidae</taxon>
        <taxon>Eurotiales</taxon>
        <taxon>Aspergillaceae</taxon>
        <taxon>Aspergillus</taxon>
        <taxon>Aspergillus subgen. Nidulantes</taxon>
    </lineage>
</organism>
<dbReference type="Proteomes" id="UP001610563">
    <property type="component" value="Unassembled WGS sequence"/>
</dbReference>
<accession>A0ABR4G484</accession>
<gene>
    <name evidence="1" type="ORF">BJX66DRAFT_338536</name>
</gene>